<organism evidence="2 3">
    <name type="scientific">Scleroderma citrinum Foug A</name>
    <dbReference type="NCBI Taxonomy" id="1036808"/>
    <lineage>
        <taxon>Eukaryota</taxon>
        <taxon>Fungi</taxon>
        <taxon>Dikarya</taxon>
        <taxon>Basidiomycota</taxon>
        <taxon>Agaricomycotina</taxon>
        <taxon>Agaricomycetes</taxon>
        <taxon>Agaricomycetidae</taxon>
        <taxon>Boletales</taxon>
        <taxon>Sclerodermatineae</taxon>
        <taxon>Sclerodermataceae</taxon>
        <taxon>Scleroderma</taxon>
    </lineage>
</organism>
<reference evidence="3" key="2">
    <citation type="submission" date="2015-01" db="EMBL/GenBank/DDBJ databases">
        <title>Evolutionary Origins and Diversification of the Mycorrhizal Mutualists.</title>
        <authorList>
            <consortium name="DOE Joint Genome Institute"/>
            <consortium name="Mycorrhizal Genomics Consortium"/>
            <person name="Kohler A."/>
            <person name="Kuo A."/>
            <person name="Nagy L.G."/>
            <person name="Floudas D."/>
            <person name="Copeland A."/>
            <person name="Barry K.W."/>
            <person name="Cichocki N."/>
            <person name="Veneault-Fourrey C."/>
            <person name="LaButti K."/>
            <person name="Lindquist E.A."/>
            <person name="Lipzen A."/>
            <person name="Lundell T."/>
            <person name="Morin E."/>
            <person name="Murat C."/>
            <person name="Riley R."/>
            <person name="Ohm R."/>
            <person name="Sun H."/>
            <person name="Tunlid A."/>
            <person name="Henrissat B."/>
            <person name="Grigoriev I.V."/>
            <person name="Hibbett D.S."/>
            <person name="Martin F."/>
        </authorList>
    </citation>
    <scope>NUCLEOTIDE SEQUENCE [LARGE SCALE GENOMIC DNA]</scope>
    <source>
        <strain evidence="3">Foug A</strain>
    </source>
</reference>
<evidence type="ECO:0000256" key="1">
    <source>
        <dbReference type="SAM" id="MobiDB-lite"/>
    </source>
</evidence>
<evidence type="ECO:0000313" key="3">
    <source>
        <dbReference type="Proteomes" id="UP000053989"/>
    </source>
</evidence>
<feature type="compositionally biased region" description="Acidic residues" evidence="1">
    <location>
        <begin position="1"/>
        <end position="14"/>
    </location>
</feature>
<gene>
    <name evidence="2" type="ORF">SCLCIDRAFT_74858</name>
</gene>
<reference evidence="2 3" key="1">
    <citation type="submission" date="2014-04" db="EMBL/GenBank/DDBJ databases">
        <authorList>
            <consortium name="DOE Joint Genome Institute"/>
            <person name="Kuo A."/>
            <person name="Kohler A."/>
            <person name="Nagy L.G."/>
            <person name="Floudas D."/>
            <person name="Copeland A."/>
            <person name="Barry K.W."/>
            <person name="Cichocki N."/>
            <person name="Veneault-Fourrey C."/>
            <person name="LaButti K."/>
            <person name="Lindquist E.A."/>
            <person name="Lipzen A."/>
            <person name="Lundell T."/>
            <person name="Morin E."/>
            <person name="Murat C."/>
            <person name="Sun H."/>
            <person name="Tunlid A."/>
            <person name="Henrissat B."/>
            <person name="Grigoriev I.V."/>
            <person name="Hibbett D.S."/>
            <person name="Martin F."/>
            <person name="Nordberg H.P."/>
            <person name="Cantor M.N."/>
            <person name="Hua S.X."/>
        </authorList>
    </citation>
    <scope>NUCLEOTIDE SEQUENCE [LARGE SCALE GENOMIC DNA]</scope>
    <source>
        <strain evidence="2 3">Foug A</strain>
    </source>
</reference>
<feature type="non-terminal residue" evidence="2">
    <location>
        <position position="1"/>
    </location>
</feature>
<dbReference type="HOGENOM" id="CLU_096306_3_0_1"/>
<evidence type="ECO:0000313" key="2">
    <source>
        <dbReference type="EMBL" id="KIM51313.1"/>
    </source>
</evidence>
<dbReference type="EMBL" id="KN822266">
    <property type="protein sequence ID" value="KIM51313.1"/>
    <property type="molecule type" value="Genomic_DNA"/>
</dbReference>
<proteinExistence type="predicted"/>
<name>A0A0C2YNJ3_9AGAM</name>
<keyword evidence="3" id="KW-1185">Reference proteome</keyword>
<accession>A0A0C2YNJ3</accession>
<dbReference type="Proteomes" id="UP000053989">
    <property type="component" value="Unassembled WGS sequence"/>
</dbReference>
<sequence>KVDNDEGWVDEAEEMTEKEKDELEKSIQPVKLALVKLCKVAFKIVHLTTKVLPAWKEILSDLRFTISLMPRDVATRWNSTFNLLEYALKHRKAVELLTQRHELGL</sequence>
<feature type="region of interest" description="Disordered" evidence="1">
    <location>
        <begin position="1"/>
        <end position="22"/>
    </location>
</feature>
<dbReference type="OrthoDB" id="2662702at2759"/>
<feature type="non-terminal residue" evidence="2">
    <location>
        <position position="105"/>
    </location>
</feature>
<dbReference type="AlphaFoldDB" id="A0A0C2YNJ3"/>
<dbReference type="InParanoid" id="A0A0C2YNJ3"/>
<protein>
    <submittedName>
        <fullName evidence="2">Uncharacterized protein</fullName>
    </submittedName>
</protein>